<dbReference type="SUPFAM" id="SSF49384">
    <property type="entry name" value="Carbohydrate-binding domain"/>
    <property type="match status" value="1"/>
</dbReference>
<dbReference type="Gene3D" id="2.60.40.680">
    <property type="match status" value="1"/>
</dbReference>
<proteinExistence type="predicted"/>
<dbReference type="Pfam" id="PF07589">
    <property type="entry name" value="PEP-CTERM"/>
    <property type="match status" value="1"/>
</dbReference>
<gene>
    <name evidence="4" type="ORF">SNE35_20690</name>
</gene>
<reference evidence="4 5" key="1">
    <citation type="submission" date="2023-11" db="EMBL/GenBank/DDBJ databases">
        <title>Paucibacter sp. nov., isolated from fresh soil in Korea.</title>
        <authorList>
            <person name="Le N.T.T."/>
        </authorList>
    </citation>
    <scope>NUCLEOTIDE SEQUENCE [LARGE SCALE GENOMIC DNA]</scope>
    <source>
        <strain evidence="4 5">R3-3</strain>
    </source>
</reference>
<accession>A0ABU5DMI6</accession>
<protein>
    <submittedName>
        <fullName evidence="4">Cohesin domain-containing protein</fullName>
    </submittedName>
</protein>
<name>A0ABU5DMI6_9BURK</name>
<feature type="domain" description="Cohesin" evidence="2">
    <location>
        <begin position="36"/>
        <end position="155"/>
    </location>
</feature>
<evidence type="ECO:0000256" key="1">
    <source>
        <dbReference type="SAM" id="SignalP"/>
    </source>
</evidence>
<evidence type="ECO:0000259" key="2">
    <source>
        <dbReference type="Pfam" id="PF00963"/>
    </source>
</evidence>
<organism evidence="4 5">
    <name type="scientific">Roseateles agri</name>
    <dbReference type="NCBI Taxonomy" id="3098619"/>
    <lineage>
        <taxon>Bacteria</taxon>
        <taxon>Pseudomonadati</taxon>
        <taxon>Pseudomonadota</taxon>
        <taxon>Betaproteobacteria</taxon>
        <taxon>Burkholderiales</taxon>
        <taxon>Sphaerotilaceae</taxon>
        <taxon>Roseateles</taxon>
    </lineage>
</organism>
<dbReference type="Pfam" id="PF00963">
    <property type="entry name" value="Cohesin"/>
    <property type="match status" value="1"/>
</dbReference>
<dbReference type="RefSeq" id="WP_320424914.1">
    <property type="nucleotide sequence ID" value="NZ_JAXCLA010000007.1"/>
</dbReference>
<dbReference type="NCBIfam" id="TIGR02595">
    <property type="entry name" value="PEP_CTERM"/>
    <property type="match status" value="1"/>
</dbReference>
<evidence type="ECO:0000313" key="5">
    <source>
        <dbReference type="Proteomes" id="UP001285263"/>
    </source>
</evidence>
<dbReference type="CDD" id="cd08547">
    <property type="entry name" value="Type_II_cohesin"/>
    <property type="match status" value="1"/>
</dbReference>
<feature type="signal peptide" evidence="1">
    <location>
        <begin position="1"/>
        <end position="26"/>
    </location>
</feature>
<dbReference type="Proteomes" id="UP001285263">
    <property type="component" value="Unassembled WGS sequence"/>
</dbReference>
<feature type="domain" description="Ice-binding protein C-terminal" evidence="3">
    <location>
        <begin position="164"/>
        <end position="189"/>
    </location>
</feature>
<evidence type="ECO:0000313" key="4">
    <source>
        <dbReference type="EMBL" id="MDY0746943.1"/>
    </source>
</evidence>
<keyword evidence="5" id="KW-1185">Reference proteome</keyword>
<evidence type="ECO:0000259" key="3">
    <source>
        <dbReference type="Pfam" id="PF07589"/>
    </source>
</evidence>
<dbReference type="InterPro" id="IPR002102">
    <property type="entry name" value="Cohesin_dom"/>
</dbReference>
<comment type="caution">
    <text evidence="4">The sequence shown here is derived from an EMBL/GenBank/DDBJ whole genome shotgun (WGS) entry which is preliminary data.</text>
</comment>
<dbReference type="InterPro" id="IPR013424">
    <property type="entry name" value="Ice-binding_C"/>
</dbReference>
<keyword evidence="1" id="KW-0732">Signal</keyword>
<dbReference type="EMBL" id="JAXCLA010000007">
    <property type="protein sequence ID" value="MDY0746943.1"/>
    <property type="molecule type" value="Genomic_DNA"/>
</dbReference>
<sequence length="197" mass="19282">MKIVQAGSLCAALLAGALLSAAPAFAAPSVTLSGPATATPGGTVQLTVAASDFSDLYAYQFDVSFNAAAFNVASVAEGNLLATQGTTFFDGGTVDNSNGTVSFILNTLIGPGSGASGSGSLATLTFNVGSSFTGSSSIGITNFVALDSALNPIDVSVQGLTVSAVPEPSALALTLAGLGFLGGLKLKRKVKQDAVAA</sequence>
<dbReference type="InterPro" id="IPR008965">
    <property type="entry name" value="CBM2/CBM3_carb-bd_dom_sf"/>
</dbReference>
<feature type="chain" id="PRO_5047495127" evidence="1">
    <location>
        <begin position="27"/>
        <end position="197"/>
    </location>
</feature>